<accession>A0A6B0U4C9</accession>
<dbReference type="EMBL" id="GIFC01003158">
    <property type="protein sequence ID" value="MXU85241.1"/>
    <property type="molecule type" value="Transcribed_RNA"/>
</dbReference>
<dbReference type="AlphaFoldDB" id="A0A6B0U4C9"/>
<reference evidence="1" key="1">
    <citation type="submission" date="2019-12" db="EMBL/GenBank/DDBJ databases">
        <title>An insight into the sialome of adult female Ixodes ricinus ticks feeding for 6 days.</title>
        <authorList>
            <person name="Perner J."/>
            <person name="Ribeiro J.M.C."/>
        </authorList>
    </citation>
    <scope>NUCLEOTIDE SEQUENCE</scope>
    <source>
        <strain evidence="1">Semi-engorged</strain>
        <tissue evidence="1">Salivary glands</tissue>
    </source>
</reference>
<proteinExistence type="predicted"/>
<evidence type="ECO:0000313" key="1">
    <source>
        <dbReference type="EMBL" id="MXU85241.1"/>
    </source>
</evidence>
<protein>
    <submittedName>
        <fullName evidence="1">Putative secreted protein</fullName>
    </submittedName>
</protein>
<sequence>MHLEYIPNTSVAVLLALLLLRYKGTVCFTCGLLQLVFGLWHDFAWHFPPARQRSCFANSFNCVCRLCSVSDTSCKMKCMAATHLE</sequence>
<organism evidence="1">
    <name type="scientific">Ixodes ricinus</name>
    <name type="common">Common tick</name>
    <name type="synonym">Acarus ricinus</name>
    <dbReference type="NCBI Taxonomy" id="34613"/>
    <lineage>
        <taxon>Eukaryota</taxon>
        <taxon>Metazoa</taxon>
        <taxon>Ecdysozoa</taxon>
        <taxon>Arthropoda</taxon>
        <taxon>Chelicerata</taxon>
        <taxon>Arachnida</taxon>
        <taxon>Acari</taxon>
        <taxon>Parasitiformes</taxon>
        <taxon>Ixodida</taxon>
        <taxon>Ixodoidea</taxon>
        <taxon>Ixodidae</taxon>
        <taxon>Ixodinae</taxon>
        <taxon>Ixodes</taxon>
    </lineage>
</organism>
<name>A0A6B0U4C9_IXORI</name>